<dbReference type="InterPro" id="IPR001509">
    <property type="entry name" value="Epimerase_deHydtase"/>
</dbReference>
<evidence type="ECO:0000256" key="2">
    <source>
        <dbReference type="ARBA" id="ARBA00007637"/>
    </source>
</evidence>
<feature type="domain" description="NAD-dependent epimerase/dehydratase" evidence="3">
    <location>
        <begin position="3"/>
        <end position="250"/>
    </location>
</feature>
<comment type="similarity">
    <text evidence="2">Belongs to the NAD(P)-dependent epimerase/dehydratase family.</text>
</comment>
<dbReference type="Proteomes" id="UP000219068">
    <property type="component" value="Unassembled WGS sequence"/>
</dbReference>
<dbReference type="RefSeq" id="WP_097051972.1">
    <property type="nucleotide sequence ID" value="NZ_OBMM01000003.1"/>
</dbReference>
<proteinExistence type="inferred from homology"/>
<evidence type="ECO:0000313" key="5">
    <source>
        <dbReference type="Proteomes" id="UP000219068"/>
    </source>
</evidence>
<protein>
    <submittedName>
        <fullName evidence="4">Nucleoside-diphosphate-sugar epimerase</fullName>
    </submittedName>
</protein>
<organism evidence="4 5">
    <name type="scientific">Thalassospira xiamenensis</name>
    <dbReference type="NCBI Taxonomy" id="220697"/>
    <lineage>
        <taxon>Bacteria</taxon>
        <taxon>Pseudomonadati</taxon>
        <taxon>Pseudomonadota</taxon>
        <taxon>Alphaproteobacteria</taxon>
        <taxon>Rhodospirillales</taxon>
        <taxon>Thalassospiraceae</taxon>
        <taxon>Thalassospira</taxon>
    </lineage>
</organism>
<dbReference type="AlphaFoldDB" id="A0A285TIS3"/>
<gene>
    <name evidence="4" type="ORF">SAMN05428964_10366</name>
</gene>
<dbReference type="Gene3D" id="3.40.50.720">
    <property type="entry name" value="NAD(P)-binding Rossmann-like Domain"/>
    <property type="match status" value="1"/>
</dbReference>
<evidence type="ECO:0000256" key="1">
    <source>
        <dbReference type="ARBA" id="ARBA00005125"/>
    </source>
</evidence>
<name>A0A285TIS3_9PROT</name>
<reference evidence="4 5" key="1">
    <citation type="submission" date="2017-08" db="EMBL/GenBank/DDBJ databases">
        <authorList>
            <person name="de Groot N.N."/>
        </authorList>
    </citation>
    <scope>NUCLEOTIDE SEQUENCE [LARGE SCALE GENOMIC DNA]</scope>
    <source>
        <strain evidence="4 5">USBA 78</strain>
    </source>
</reference>
<comment type="pathway">
    <text evidence="1">Bacterial outer membrane biogenesis; LPS O-antigen biosynthesis.</text>
</comment>
<evidence type="ECO:0000313" key="4">
    <source>
        <dbReference type="EMBL" id="SOC20371.1"/>
    </source>
</evidence>
<dbReference type="Pfam" id="PF01370">
    <property type="entry name" value="Epimerase"/>
    <property type="match status" value="1"/>
</dbReference>
<dbReference type="EMBL" id="OBMM01000003">
    <property type="protein sequence ID" value="SOC20371.1"/>
    <property type="molecule type" value="Genomic_DNA"/>
</dbReference>
<accession>A0A285TIS3</accession>
<dbReference type="SUPFAM" id="SSF51735">
    <property type="entry name" value="NAD(P)-binding Rossmann-fold domains"/>
    <property type="match status" value="1"/>
</dbReference>
<sequence length="326" mass="36201">MKILITGATGKVGKAFLAAFLDNPRYVSAKVVALCHNRKIEAGDRVEVITGSLSDPDAVAHAMEGVTHVLHMAAVKESPDLVIDVAIKGMFLLLEAARQSSTLKQFILIGGDCSVGHIFKDYPAPITEASSRQAYSGCYALTKVLEEVMIEQYQIQYGLNGTVLRAPWIMEKDDFKYALSFGPDQFGGPVWSDLISAEKAARLAEGSFVPLMRDKKGAALKRNFVHVDDLVAALMAALDHPAAMQELFNISMDEPVDYAQVADYLVRTRDMEPVEIPTPFHSNWLDNTKARHALGWRPQVDFEEMIERAWAYERSPSDPRKIWYPG</sequence>
<evidence type="ECO:0000259" key="3">
    <source>
        <dbReference type="Pfam" id="PF01370"/>
    </source>
</evidence>
<dbReference type="PANTHER" id="PTHR43000">
    <property type="entry name" value="DTDP-D-GLUCOSE 4,6-DEHYDRATASE-RELATED"/>
    <property type="match status" value="1"/>
</dbReference>
<dbReference type="InterPro" id="IPR036291">
    <property type="entry name" value="NAD(P)-bd_dom_sf"/>
</dbReference>